<accession>G3VIQ5</accession>
<proteinExistence type="inferred from homology"/>
<dbReference type="Ensembl" id="ENSSHAT00000003095.2">
    <property type="protein sequence ID" value="ENSSHAP00000003059.2"/>
    <property type="gene ID" value="ENSSHAG00000002710.2"/>
</dbReference>
<evidence type="ECO:0000256" key="11">
    <source>
        <dbReference type="SAM" id="MobiDB-lite"/>
    </source>
</evidence>
<protein>
    <recommendedName>
        <fullName evidence="2 10">Telomeric repeat-binding factor 2-interacting protein 1</fullName>
        <shortName evidence="10">TERF2-interacting telomeric protein 1</shortName>
    </recommendedName>
    <alternativeName>
        <fullName evidence="9 10">Repressor/activator protein 1 homolog</fullName>
    </alternativeName>
</protein>
<evidence type="ECO:0000313" key="15">
    <source>
        <dbReference type="Ensembl" id="ENSSHAP00000003059.2"/>
    </source>
</evidence>
<dbReference type="InterPro" id="IPR038104">
    <property type="entry name" value="Rap1_C_sf"/>
</dbReference>
<dbReference type="InterPro" id="IPR039595">
    <property type="entry name" value="TE2IP/Rap1"/>
</dbReference>
<evidence type="ECO:0000313" key="16">
    <source>
        <dbReference type="Proteomes" id="UP000007648"/>
    </source>
</evidence>
<dbReference type="CDD" id="cd11655">
    <property type="entry name" value="rap1_myb-like"/>
    <property type="match status" value="1"/>
</dbReference>
<evidence type="ECO:0000256" key="9">
    <source>
        <dbReference type="ARBA" id="ARBA00032471"/>
    </source>
</evidence>
<dbReference type="GeneTree" id="ENSGT00390000005351"/>
<dbReference type="GO" id="GO:0070198">
    <property type="term" value="P:protein localization to chromosome, telomeric region"/>
    <property type="evidence" value="ECO:0007669"/>
    <property type="project" value="Ensembl"/>
</dbReference>
<dbReference type="OMA" id="SDGYPIW"/>
<dbReference type="GO" id="GO:0032205">
    <property type="term" value="P:negative regulation of telomere maintenance"/>
    <property type="evidence" value="ECO:0007669"/>
    <property type="project" value="Ensembl"/>
</dbReference>
<feature type="domain" description="TRF2-interacting telomeric protein/Rap1 C-terminal" evidence="13">
    <location>
        <begin position="318"/>
        <end position="393"/>
    </location>
</feature>
<reference evidence="15 16" key="1">
    <citation type="journal article" date="2011" name="Proc. Natl. Acad. Sci. U.S.A.">
        <title>Genetic diversity and population structure of the endangered marsupial Sarcophilus harrisii (Tasmanian devil).</title>
        <authorList>
            <person name="Miller W."/>
            <person name="Hayes V.M."/>
            <person name="Ratan A."/>
            <person name="Petersen D.C."/>
            <person name="Wittekindt N.E."/>
            <person name="Miller J."/>
            <person name="Walenz B."/>
            <person name="Knight J."/>
            <person name="Qi J."/>
            <person name="Zhao F."/>
            <person name="Wang Q."/>
            <person name="Bedoya-Reina O.C."/>
            <person name="Katiyar N."/>
            <person name="Tomsho L.P."/>
            <person name="Kasson L.M."/>
            <person name="Hardie R.A."/>
            <person name="Woodbridge P."/>
            <person name="Tindall E.A."/>
            <person name="Bertelsen M.F."/>
            <person name="Dixon D."/>
            <person name="Pyecroft S."/>
            <person name="Helgen K.M."/>
            <person name="Lesk A.M."/>
            <person name="Pringle T.H."/>
            <person name="Patterson N."/>
            <person name="Zhang Y."/>
            <person name="Kreiss A."/>
            <person name="Woods G.M."/>
            <person name="Jones M.E."/>
            <person name="Schuster S.C."/>
        </authorList>
    </citation>
    <scope>NUCLEOTIDE SEQUENCE [LARGE SCALE GENOMIC DNA]</scope>
</reference>
<dbReference type="CTD" id="54386"/>
<evidence type="ECO:0000256" key="10">
    <source>
        <dbReference type="RuleBase" id="RU367107"/>
    </source>
</evidence>
<feature type="compositionally biased region" description="Basic and acidic residues" evidence="11">
    <location>
        <begin position="233"/>
        <end position="251"/>
    </location>
</feature>
<evidence type="ECO:0000259" key="13">
    <source>
        <dbReference type="Pfam" id="PF11626"/>
    </source>
</evidence>
<gene>
    <name evidence="15" type="primary">TERF2IP</name>
</gene>
<comment type="function">
    <text evidence="10">Acts both as a regulator of telomere function and as a transcription regulator. Involved in the regulation of telomere length and protection as a component of the shelterin complex (telosome). Does not bind DNA directly: recruited to telomeric double-stranded 5'-TTAGGG-3' repeats via its interaction with terf2. Independently of its function in telomeres, also acts as a transcription regulator: recruited to extratelomeric 5'-TTAGGG-3' sites via its association with terf2 or other factors, and regulates gene expression.</text>
</comment>
<keyword evidence="16" id="KW-1185">Reference proteome</keyword>
<dbReference type="GO" id="GO:0035556">
    <property type="term" value="P:intracellular signal transduction"/>
    <property type="evidence" value="ECO:0007669"/>
    <property type="project" value="Ensembl"/>
</dbReference>
<keyword evidence="4 10" id="KW-0779">Telomere</keyword>
<feature type="region of interest" description="Disordered" evidence="11">
    <location>
        <begin position="181"/>
        <end position="306"/>
    </location>
</feature>
<dbReference type="SUPFAM" id="SSF46689">
    <property type="entry name" value="Homeodomain-like"/>
    <property type="match status" value="1"/>
</dbReference>
<organism evidence="15 16">
    <name type="scientific">Sarcophilus harrisii</name>
    <name type="common">Tasmanian devil</name>
    <name type="synonym">Sarcophilus laniarius</name>
    <dbReference type="NCBI Taxonomy" id="9305"/>
    <lineage>
        <taxon>Eukaryota</taxon>
        <taxon>Metazoa</taxon>
        <taxon>Chordata</taxon>
        <taxon>Craniata</taxon>
        <taxon>Vertebrata</taxon>
        <taxon>Euteleostomi</taxon>
        <taxon>Mammalia</taxon>
        <taxon>Metatheria</taxon>
        <taxon>Dasyuromorphia</taxon>
        <taxon>Dasyuridae</taxon>
        <taxon>Sarcophilus</taxon>
    </lineage>
</organism>
<reference evidence="15" key="3">
    <citation type="submission" date="2025-09" db="UniProtKB">
        <authorList>
            <consortium name="Ensembl"/>
        </authorList>
    </citation>
    <scope>IDENTIFICATION</scope>
</reference>
<evidence type="ECO:0000256" key="7">
    <source>
        <dbReference type="ARBA" id="ARBA00023163"/>
    </source>
</evidence>
<dbReference type="PANTHER" id="PTHR16466">
    <property type="entry name" value="TELOMERE REPEAT-BINDING FACTOR 2-INTERACTING PROTEIN 1"/>
    <property type="match status" value="1"/>
</dbReference>
<comment type="similarity">
    <text evidence="1 10">Belongs to the RAP1 family.</text>
</comment>
<feature type="compositionally biased region" description="Polar residues" evidence="11">
    <location>
        <begin position="258"/>
        <end position="274"/>
    </location>
</feature>
<feature type="compositionally biased region" description="Basic and acidic residues" evidence="11">
    <location>
        <begin position="100"/>
        <end position="117"/>
    </location>
</feature>
<dbReference type="GO" id="GO:0070187">
    <property type="term" value="C:shelterin complex"/>
    <property type="evidence" value="ECO:0007669"/>
    <property type="project" value="Ensembl"/>
</dbReference>
<dbReference type="PANTHER" id="PTHR16466:SF6">
    <property type="entry name" value="TELOMERIC REPEAT-BINDING FACTOR 2-INTERACTING PROTEIN 1"/>
    <property type="match status" value="1"/>
</dbReference>
<evidence type="ECO:0000256" key="2">
    <source>
        <dbReference type="ARBA" id="ARBA00017805"/>
    </source>
</evidence>
<keyword evidence="8 10" id="KW-0539">Nucleus</keyword>
<dbReference type="AlphaFoldDB" id="G3VIQ5"/>
<evidence type="ECO:0000256" key="5">
    <source>
        <dbReference type="ARBA" id="ARBA00023015"/>
    </source>
</evidence>
<keyword evidence="3 10" id="KW-0158">Chromosome</keyword>
<dbReference type="CDD" id="cd11653">
    <property type="entry name" value="rap1_RCT"/>
    <property type="match status" value="1"/>
</dbReference>
<dbReference type="GO" id="GO:0010833">
    <property type="term" value="P:telomere maintenance via telomere lengthening"/>
    <property type="evidence" value="ECO:0007669"/>
    <property type="project" value="UniProtKB-UniRule"/>
</dbReference>
<dbReference type="GO" id="GO:0016604">
    <property type="term" value="C:nuclear body"/>
    <property type="evidence" value="ECO:0007669"/>
    <property type="project" value="Ensembl"/>
</dbReference>
<feature type="region of interest" description="Disordered" evidence="11">
    <location>
        <begin position="100"/>
        <end position="122"/>
    </location>
</feature>
<dbReference type="Gene3D" id="1.10.10.60">
    <property type="entry name" value="Homeodomain-like"/>
    <property type="match status" value="1"/>
</dbReference>
<dbReference type="Proteomes" id="UP000007648">
    <property type="component" value="Unassembled WGS sequence"/>
</dbReference>
<dbReference type="InterPro" id="IPR001357">
    <property type="entry name" value="BRCT_dom"/>
</dbReference>
<dbReference type="GO" id="GO:0098505">
    <property type="term" value="F:G-rich strand telomeric DNA binding"/>
    <property type="evidence" value="ECO:0007669"/>
    <property type="project" value="Ensembl"/>
</dbReference>
<dbReference type="OrthoDB" id="435460at2759"/>
<feature type="domain" description="TERF2-interacting telomeric protein 1 Myb" evidence="12">
    <location>
        <begin position="120"/>
        <end position="179"/>
    </location>
</feature>
<dbReference type="GO" id="GO:0031848">
    <property type="term" value="P:protection from non-homologous end joining at telomere"/>
    <property type="evidence" value="ECO:0007669"/>
    <property type="project" value="Ensembl"/>
</dbReference>
<dbReference type="InParanoid" id="G3VIQ5"/>
<evidence type="ECO:0000256" key="1">
    <source>
        <dbReference type="ARBA" id="ARBA00010467"/>
    </source>
</evidence>
<keyword evidence="6 10" id="KW-0010">Activator</keyword>
<name>G3VIQ5_SARHA</name>
<comment type="subcellular location">
    <subcellularLocation>
        <location evidence="10">Nucleus</location>
    </subcellularLocation>
    <subcellularLocation>
        <location evidence="10">Chromosome</location>
        <location evidence="10">Telomere</location>
    </subcellularLocation>
</comment>
<reference evidence="15" key="2">
    <citation type="submission" date="2025-08" db="UniProtKB">
        <authorList>
            <consortium name="Ensembl"/>
        </authorList>
    </citation>
    <scope>IDENTIFICATION</scope>
</reference>
<keyword evidence="5 10" id="KW-0805">Transcription regulation</keyword>
<evidence type="ECO:0000256" key="3">
    <source>
        <dbReference type="ARBA" id="ARBA00022454"/>
    </source>
</evidence>
<dbReference type="InterPro" id="IPR009057">
    <property type="entry name" value="Homeodomain-like_sf"/>
</dbReference>
<sequence>MAEGLEMGKDPNDPTHSRTLFVREDGTSISFYVRPGPAKRRLSTLILHGGGTLCRVQEPEAVLLAQPGEAQAEALGDFISTQYITDCVERNERLALEDYRLGRREPESPEAAPREPEEAYTEAEDAAIVRYVKDNARSPNALAGTALWKGLEKAALTQRPWQSLKDRYLKHLKGLEQKYLEAERAASPTQKPKRKAEEAEPDGSEPQKKKAPDLPEEENAEKPVQESETTEEEVLRPENQEVEESEVHDQTPDLELTVTKNGELTSPEKNNSNLKEAPKDSEVVEDNVVLETQPEAEESSSSPSPEVEAVIKVIKHLMEEFSVDLATVTQAFLKNSGELEATCSFLQTGQRSDGYPIWTRQDDVDLQKDDENTRNKLIKKFGAKNVARRIEFRKN</sequence>
<dbReference type="Pfam" id="PF16589">
    <property type="entry name" value="BRCT_2"/>
    <property type="match status" value="1"/>
</dbReference>
<dbReference type="GeneID" id="100925839"/>
<dbReference type="GO" id="GO:0006355">
    <property type="term" value="P:regulation of DNA-templated transcription"/>
    <property type="evidence" value="ECO:0007669"/>
    <property type="project" value="UniProtKB-UniRule"/>
</dbReference>
<evidence type="ECO:0000259" key="14">
    <source>
        <dbReference type="Pfam" id="PF16589"/>
    </source>
</evidence>
<dbReference type="FunFam" id="1.10.10.60:FF:000246">
    <property type="entry name" value="Telomeric repeat-binding factor 2-interacting protein 1"/>
    <property type="match status" value="1"/>
</dbReference>
<dbReference type="KEGG" id="shr:100925839"/>
<dbReference type="GO" id="GO:1901224">
    <property type="term" value="P:positive regulation of non-canonical NF-kappaB signal transduction"/>
    <property type="evidence" value="ECO:0007669"/>
    <property type="project" value="Ensembl"/>
</dbReference>
<evidence type="ECO:0000256" key="8">
    <source>
        <dbReference type="ARBA" id="ARBA00023242"/>
    </source>
</evidence>
<dbReference type="FunFam" id="1.10.10.2170:FF:000001">
    <property type="entry name" value="Telomeric repeat-binding factor 2-interacting protein 1"/>
    <property type="match status" value="1"/>
</dbReference>
<dbReference type="Pfam" id="PF11626">
    <property type="entry name" value="Rap1_C"/>
    <property type="match status" value="1"/>
</dbReference>
<comment type="subunit">
    <text evidence="10">Homodimer.</text>
</comment>
<dbReference type="GO" id="GO:0019902">
    <property type="term" value="F:phosphatase binding"/>
    <property type="evidence" value="ECO:0007669"/>
    <property type="project" value="Ensembl"/>
</dbReference>
<dbReference type="Gene3D" id="1.10.10.2170">
    <property type="match status" value="1"/>
</dbReference>
<dbReference type="InterPro" id="IPR021661">
    <property type="entry name" value="Rap1_C"/>
</dbReference>
<dbReference type="Pfam" id="PF08914">
    <property type="entry name" value="Myb_Rap1"/>
    <property type="match status" value="1"/>
</dbReference>
<keyword evidence="7 10" id="KW-0804">Transcription</keyword>
<evidence type="ECO:0000259" key="12">
    <source>
        <dbReference type="Pfam" id="PF08914"/>
    </source>
</evidence>
<dbReference type="GO" id="GO:0005737">
    <property type="term" value="C:cytoplasm"/>
    <property type="evidence" value="ECO:0007669"/>
    <property type="project" value="Ensembl"/>
</dbReference>
<dbReference type="InterPro" id="IPR015010">
    <property type="entry name" value="TERF2IP_Myb"/>
</dbReference>
<evidence type="ECO:0000256" key="6">
    <source>
        <dbReference type="ARBA" id="ARBA00023159"/>
    </source>
</evidence>
<dbReference type="RefSeq" id="XP_012396342.1">
    <property type="nucleotide sequence ID" value="XM_012540888.3"/>
</dbReference>
<evidence type="ECO:0000256" key="4">
    <source>
        <dbReference type="ARBA" id="ARBA00022895"/>
    </source>
</evidence>
<dbReference type="FunCoup" id="G3VIQ5">
    <property type="interactions" value="2498"/>
</dbReference>
<feature type="domain" description="BRCT" evidence="14">
    <location>
        <begin position="23"/>
        <end position="100"/>
    </location>
</feature>